<organism evidence="1 2">
    <name type="scientific">Heterostelium pallidum (strain ATCC 26659 / Pp 5 / PN500)</name>
    <name type="common">Cellular slime mold</name>
    <name type="synonym">Polysphondylium pallidum</name>
    <dbReference type="NCBI Taxonomy" id="670386"/>
    <lineage>
        <taxon>Eukaryota</taxon>
        <taxon>Amoebozoa</taxon>
        <taxon>Evosea</taxon>
        <taxon>Eumycetozoa</taxon>
        <taxon>Dictyostelia</taxon>
        <taxon>Acytosteliales</taxon>
        <taxon>Acytosteliaceae</taxon>
        <taxon>Heterostelium</taxon>
    </lineage>
</organism>
<protein>
    <submittedName>
        <fullName evidence="1">Uncharacterized protein</fullName>
    </submittedName>
</protein>
<accession>D3BDX7</accession>
<reference evidence="1 2" key="1">
    <citation type="journal article" date="2011" name="Genome Res.">
        <title>Phylogeny-wide analysis of social amoeba genomes highlights ancient origins for complex intercellular communication.</title>
        <authorList>
            <person name="Heidel A.J."/>
            <person name="Lawal H.M."/>
            <person name="Felder M."/>
            <person name="Schilde C."/>
            <person name="Helps N.R."/>
            <person name="Tunggal B."/>
            <person name="Rivero F."/>
            <person name="John U."/>
            <person name="Schleicher M."/>
            <person name="Eichinger L."/>
            <person name="Platzer M."/>
            <person name="Noegel A.A."/>
            <person name="Schaap P."/>
            <person name="Gloeckner G."/>
        </authorList>
    </citation>
    <scope>NUCLEOTIDE SEQUENCE [LARGE SCALE GENOMIC DNA]</scope>
    <source>
        <strain evidence="2">ATCC 26659 / Pp 5 / PN500</strain>
    </source>
</reference>
<gene>
    <name evidence="1" type="ORF">PPL_06930</name>
</gene>
<evidence type="ECO:0000313" key="2">
    <source>
        <dbReference type="Proteomes" id="UP000001396"/>
    </source>
</evidence>
<sequence length="232" mass="26275">MDDAFKSISQNIDKHFEMIQDHLKDLNPFETVSMSRVSTDAWVNTQRRLGIDIVDAKADFGRPFADTISGYEWTYQTEQQQIDACLQYFKLNFQSAVPEVKFQDVSKIQQFLTSRLPLAVGFKGTSDIVGTLSTNDALDAVRSNMVFVIELKKDPMGGAFSNTSINQANSQLLCANHYSTNPVLHILTNLSNLWNFRWLSPPGQILSLSAAYPSEAYRLMQMYVEKRTVNVE</sequence>
<proteinExistence type="predicted"/>
<evidence type="ECO:0000313" key="1">
    <source>
        <dbReference type="EMBL" id="EFA80108.1"/>
    </source>
</evidence>
<dbReference type="InParanoid" id="D3BDX7"/>
<dbReference type="RefSeq" id="XP_020432228.1">
    <property type="nucleotide sequence ID" value="XM_020577780.1"/>
</dbReference>
<keyword evidence="2" id="KW-1185">Reference proteome</keyword>
<comment type="caution">
    <text evidence="1">The sequence shown here is derived from an EMBL/GenBank/DDBJ whole genome shotgun (WGS) entry which is preliminary data.</text>
</comment>
<dbReference type="AlphaFoldDB" id="D3BDX7"/>
<dbReference type="GeneID" id="31362411"/>
<name>D3BDX7_HETP5</name>
<dbReference type="Proteomes" id="UP000001396">
    <property type="component" value="Unassembled WGS sequence"/>
</dbReference>
<dbReference type="EMBL" id="ADBJ01000031">
    <property type="protein sequence ID" value="EFA80108.1"/>
    <property type="molecule type" value="Genomic_DNA"/>
</dbReference>